<dbReference type="InterPro" id="IPR002413">
    <property type="entry name" value="V5_allergen-like"/>
</dbReference>
<dbReference type="Pfam" id="PF00188">
    <property type="entry name" value="CAP"/>
    <property type="match status" value="2"/>
</dbReference>
<dbReference type="InterPro" id="IPR014044">
    <property type="entry name" value="CAP_dom"/>
</dbReference>
<protein>
    <submittedName>
        <fullName evidence="3">SCP domain-containing protein</fullName>
    </submittedName>
</protein>
<organism evidence="2 3">
    <name type="scientific">Panagrolaimus davidi</name>
    <dbReference type="NCBI Taxonomy" id="227884"/>
    <lineage>
        <taxon>Eukaryota</taxon>
        <taxon>Metazoa</taxon>
        <taxon>Ecdysozoa</taxon>
        <taxon>Nematoda</taxon>
        <taxon>Chromadorea</taxon>
        <taxon>Rhabditida</taxon>
        <taxon>Tylenchina</taxon>
        <taxon>Panagrolaimomorpha</taxon>
        <taxon>Panagrolaimoidea</taxon>
        <taxon>Panagrolaimidae</taxon>
        <taxon>Panagrolaimus</taxon>
    </lineage>
</organism>
<evidence type="ECO:0000313" key="2">
    <source>
        <dbReference type="Proteomes" id="UP000887578"/>
    </source>
</evidence>
<dbReference type="PANTHER" id="PTHR10334">
    <property type="entry name" value="CYSTEINE-RICH SECRETORY PROTEIN-RELATED"/>
    <property type="match status" value="1"/>
</dbReference>
<dbReference type="SUPFAM" id="SSF55797">
    <property type="entry name" value="PR-1-like"/>
    <property type="match status" value="2"/>
</dbReference>
<evidence type="ECO:0000259" key="1">
    <source>
        <dbReference type="SMART" id="SM00198"/>
    </source>
</evidence>
<reference evidence="3" key="1">
    <citation type="submission" date="2022-11" db="UniProtKB">
        <authorList>
            <consortium name="WormBaseParasite"/>
        </authorList>
    </citation>
    <scope>IDENTIFICATION</scope>
</reference>
<dbReference type="InterPro" id="IPR001283">
    <property type="entry name" value="CRISP-related"/>
</dbReference>
<dbReference type="InterPro" id="IPR035940">
    <property type="entry name" value="CAP_sf"/>
</dbReference>
<dbReference type="Proteomes" id="UP000887578">
    <property type="component" value="Unplaced"/>
</dbReference>
<dbReference type="Gene3D" id="3.40.33.10">
    <property type="entry name" value="CAP"/>
    <property type="match status" value="2"/>
</dbReference>
<name>A0A914QY83_9BILA</name>
<proteinExistence type="predicted"/>
<dbReference type="PRINTS" id="PR00838">
    <property type="entry name" value="V5ALLERGEN"/>
</dbReference>
<evidence type="ECO:0000313" key="3">
    <source>
        <dbReference type="WBParaSite" id="PDA_v2.g6860.t1"/>
    </source>
</evidence>
<dbReference type="CDD" id="cd05380">
    <property type="entry name" value="CAP_euk"/>
    <property type="match status" value="2"/>
</dbReference>
<dbReference type="AlphaFoldDB" id="A0A914QY83"/>
<keyword evidence="2" id="KW-1185">Reference proteome</keyword>
<sequence length="427" mass="47055">MSSSTNPSFTFSSPKLPLIPTTTSVTNTSTTLPECSINEYRNLAIQLNQQYRQLLAQGKAPTKNGFLPTAKNYYQFNWDFNLEAAAKTWADACNYDYEDGVPQTLTRGLAASPCDAIKKSFSYWTNMPVLNGADPDTYNVENGDWNIIANYRVLYFGCSTKLCGANYFTVCNFDKHAYSNQKIYERGPYCVNNADCTMFLESTCKNGLCIAPPKPDETINKICPTNPSMNDYARDQLVKWHNYYRALVIKGNEPAGGGRKAPKGKNMYKIKYNCAIEQSAQNHANTCPYPAFSFPDVRPLWGENLAKISGGTIGENMAKFTGLHYSSLKSTGIKDLITNVINVPGDLDGMGYTQILWGKTYEIGCGGKKCPDGYWHLVCQYNIAGNRNGSVVYEVATFGPSGCTTDADCTTQAADTCSISDGLCNRA</sequence>
<dbReference type="PRINTS" id="PR00837">
    <property type="entry name" value="V5TPXLIKE"/>
</dbReference>
<dbReference type="WBParaSite" id="PDA_v2.g6860.t1">
    <property type="protein sequence ID" value="PDA_v2.g6860.t1"/>
    <property type="gene ID" value="PDA_v2.g6860"/>
</dbReference>
<feature type="domain" description="SCP" evidence="1">
    <location>
        <begin position="232"/>
        <end position="389"/>
    </location>
</feature>
<accession>A0A914QY83</accession>
<dbReference type="SMART" id="SM00198">
    <property type="entry name" value="SCP"/>
    <property type="match status" value="1"/>
</dbReference>